<gene>
    <name evidence="1" type="ORF">MILVUS5_LOCUS23934</name>
</gene>
<protein>
    <submittedName>
        <fullName evidence="1">Uncharacterized protein</fullName>
    </submittedName>
</protein>
<keyword evidence="2" id="KW-1185">Reference proteome</keyword>
<accession>A0ACB0KLQ0</accession>
<proteinExistence type="predicted"/>
<reference evidence="1" key="1">
    <citation type="submission" date="2023-10" db="EMBL/GenBank/DDBJ databases">
        <authorList>
            <person name="Rodriguez Cubillos JULIANA M."/>
            <person name="De Vega J."/>
        </authorList>
    </citation>
    <scope>NUCLEOTIDE SEQUENCE</scope>
</reference>
<dbReference type="EMBL" id="CASHSV030000311">
    <property type="protein sequence ID" value="CAJ2657342.1"/>
    <property type="molecule type" value="Genomic_DNA"/>
</dbReference>
<evidence type="ECO:0000313" key="1">
    <source>
        <dbReference type="EMBL" id="CAJ2657342.1"/>
    </source>
</evidence>
<comment type="caution">
    <text evidence="1">The sequence shown here is derived from an EMBL/GenBank/DDBJ whole genome shotgun (WGS) entry which is preliminary data.</text>
</comment>
<evidence type="ECO:0000313" key="2">
    <source>
        <dbReference type="Proteomes" id="UP001177021"/>
    </source>
</evidence>
<name>A0ACB0KLQ0_TRIPR</name>
<organism evidence="1 2">
    <name type="scientific">Trifolium pratense</name>
    <name type="common">Red clover</name>
    <dbReference type="NCBI Taxonomy" id="57577"/>
    <lineage>
        <taxon>Eukaryota</taxon>
        <taxon>Viridiplantae</taxon>
        <taxon>Streptophyta</taxon>
        <taxon>Embryophyta</taxon>
        <taxon>Tracheophyta</taxon>
        <taxon>Spermatophyta</taxon>
        <taxon>Magnoliopsida</taxon>
        <taxon>eudicotyledons</taxon>
        <taxon>Gunneridae</taxon>
        <taxon>Pentapetalae</taxon>
        <taxon>rosids</taxon>
        <taxon>fabids</taxon>
        <taxon>Fabales</taxon>
        <taxon>Fabaceae</taxon>
        <taxon>Papilionoideae</taxon>
        <taxon>50 kb inversion clade</taxon>
        <taxon>NPAAA clade</taxon>
        <taxon>Hologalegina</taxon>
        <taxon>IRL clade</taxon>
        <taxon>Trifolieae</taxon>
        <taxon>Trifolium</taxon>
    </lineage>
</organism>
<dbReference type="Proteomes" id="UP001177021">
    <property type="component" value="Unassembled WGS sequence"/>
</dbReference>
<sequence>MVRSLYHFGSKIVKTIPVQLTDEEKGFYLIAEHRVKEKLRDMKLSNQPLEEERVKKQRLLDLELCILRLREMLSSIPLALKKAIYKEILNSWRR</sequence>